<dbReference type="AlphaFoldDB" id="A0A4P8IA52"/>
<dbReference type="Gene3D" id="1.10.10.10">
    <property type="entry name" value="Winged helix-like DNA-binding domain superfamily/Winged helix DNA-binding domain"/>
    <property type="match status" value="1"/>
</dbReference>
<dbReference type="SUPFAM" id="SSF46785">
    <property type="entry name" value="Winged helix' DNA-binding domain"/>
    <property type="match status" value="1"/>
</dbReference>
<sequence>MRKLTIRREFIMEHSFHYMLMVNQSIFHKKLFDYLKPSDLTLGQPKVLDYLKDFDGMTQKDIAKACQIEPTSAAKVLQGMEEKGMIERRMLNGNRRSLHVFLTEKGRKLQKEVEDAFQALEREAFRGMEREEISRFMESFFTIYENLQRMGGQKDK</sequence>
<dbReference type="GO" id="GO:0003700">
    <property type="term" value="F:DNA-binding transcription factor activity"/>
    <property type="evidence" value="ECO:0007669"/>
    <property type="project" value="InterPro"/>
</dbReference>
<keyword evidence="6" id="KW-1185">Reference proteome</keyword>
<protein>
    <submittedName>
        <fullName evidence="5">Transcriptional regulator, MarR family</fullName>
    </submittedName>
</protein>
<dbReference type="PANTHER" id="PTHR42756">
    <property type="entry name" value="TRANSCRIPTIONAL REGULATOR, MARR"/>
    <property type="match status" value="1"/>
</dbReference>
<evidence type="ECO:0000313" key="6">
    <source>
        <dbReference type="Proteomes" id="UP000298653"/>
    </source>
</evidence>
<dbReference type="SMART" id="SM00347">
    <property type="entry name" value="HTH_MARR"/>
    <property type="match status" value="1"/>
</dbReference>
<keyword evidence="3" id="KW-0804">Transcription</keyword>
<feature type="domain" description="HTH marR-type" evidence="4">
    <location>
        <begin position="1"/>
        <end position="145"/>
    </location>
</feature>
<evidence type="ECO:0000256" key="2">
    <source>
        <dbReference type="ARBA" id="ARBA00023125"/>
    </source>
</evidence>
<dbReference type="PANTHER" id="PTHR42756:SF1">
    <property type="entry name" value="TRANSCRIPTIONAL REPRESSOR OF EMRAB OPERON"/>
    <property type="match status" value="1"/>
</dbReference>
<dbReference type="PRINTS" id="PR00598">
    <property type="entry name" value="HTHMARR"/>
</dbReference>
<dbReference type="EMBL" id="CP040058">
    <property type="protein sequence ID" value="QCP34472.1"/>
    <property type="molecule type" value="Genomic_DNA"/>
</dbReference>
<organism evidence="5 6">
    <name type="scientific">Anaerostipes rhamnosivorans</name>
    <dbReference type="NCBI Taxonomy" id="1229621"/>
    <lineage>
        <taxon>Bacteria</taxon>
        <taxon>Bacillati</taxon>
        <taxon>Bacillota</taxon>
        <taxon>Clostridia</taxon>
        <taxon>Lachnospirales</taxon>
        <taxon>Lachnospiraceae</taxon>
        <taxon>Anaerostipes</taxon>
    </lineage>
</organism>
<dbReference type="InterPro" id="IPR000835">
    <property type="entry name" value="HTH_MarR-typ"/>
</dbReference>
<dbReference type="GO" id="GO:0003677">
    <property type="term" value="F:DNA binding"/>
    <property type="evidence" value="ECO:0007669"/>
    <property type="project" value="UniProtKB-KW"/>
</dbReference>
<dbReference type="Proteomes" id="UP000298653">
    <property type="component" value="Chromosome"/>
</dbReference>
<dbReference type="InterPro" id="IPR036390">
    <property type="entry name" value="WH_DNA-bd_sf"/>
</dbReference>
<evidence type="ECO:0000259" key="4">
    <source>
        <dbReference type="PROSITE" id="PS50995"/>
    </source>
</evidence>
<dbReference type="Pfam" id="PF01047">
    <property type="entry name" value="MarR"/>
    <property type="match status" value="1"/>
</dbReference>
<name>A0A4P8IA52_9FIRM</name>
<evidence type="ECO:0000256" key="1">
    <source>
        <dbReference type="ARBA" id="ARBA00023015"/>
    </source>
</evidence>
<evidence type="ECO:0000313" key="5">
    <source>
        <dbReference type="EMBL" id="QCP34472.1"/>
    </source>
</evidence>
<evidence type="ECO:0000256" key="3">
    <source>
        <dbReference type="ARBA" id="ARBA00023163"/>
    </source>
</evidence>
<dbReference type="KEGG" id="arf:AR1Y2_1018"/>
<proteinExistence type="predicted"/>
<dbReference type="PROSITE" id="PS50995">
    <property type="entry name" value="HTH_MARR_2"/>
    <property type="match status" value="1"/>
</dbReference>
<keyword evidence="1" id="KW-0805">Transcription regulation</keyword>
<accession>A0A4P8IA52</accession>
<gene>
    <name evidence="5" type="ORF">AR1Y2_1018</name>
</gene>
<reference evidence="5 6" key="1">
    <citation type="submission" date="2019-05" db="EMBL/GenBank/DDBJ databases">
        <title>Complete genome sequencing of Anaerostipes rhamnosivorans.</title>
        <authorList>
            <person name="Bui T.P.N."/>
            <person name="de Vos W.M."/>
        </authorList>
    </citation>
    <scope>NUCLEOTIDE SEQUENCE [LARGE SCALE GENOMIC DNA]</scope>
    <source>
        <strain evidence="5 6">1y2</strain>
    </source>
</reference>
<keyword evidence="2" id="KW-0238">DNA-binding</keyword>
<dbReference type="InterPro" id="IPR036388">
    <property type="entry name" value="WH-like_DNA-bd_sf"/>
</dbReference>